<evidence type="ECO:0000313" key="1">
    <source>
        <dbReference type="EMBL" id="CAG8683872.1"/>
    </source>
</evidence>
<dbReference type="InterPro" id="IPR011990">
    <property type="entry name" value="TPR-like_helical_dom_sf"/>
</dbReference>
<dbReference type="OrthoDB" id="2484109at2759"/>
<name>A0A9N9EM76_9GLOM</name>
<reference evidence="1" key="1">
    <citation type="submission" date="2021-06" db="EMBL/GenBank/DDBJ databases">
        <authorList>
            <person name="Kallberg Y."/>
            <person name="Tangrot J."/>
            <person name="Rosling A."/>
        </authorList>
    </citation>
    <scope>NUCLEOTIDE SEQUENCE</scope>
    <source>
        <strain evidence="1">FL966</strain>
    </source>
</reference>
<keyword evidence="2" id="KW-1185">Reference proteome</keyword>
<accession>A0A9N9EM76</accession>
<sequence length="172" mass="20358">MIEKIFRKQTRRTDSPCESKKSQSFLNRTVKQLYDIRNEGIFSYKSKTQHNGLKAIVNQLCNLHKEERMKGTNAISFLKQMEQFFIKNDQNPEDVINWCLDNQINPIIQSILADCYFCGKWINKDNQKTFEFDQKSAEGGYIIAYSCLGFCYGNGRRQERTREFKRVQENKK</sequence>
<dbReference type="EMBL" id="CAJVQA010009341">
    <property type="protein sequence ID" value="CAG8683872.1"/>
    <property type="molecule type" value="Genomic_DNA"/>
</dbReference>
<dbReference type="Proteomes" id="UP000789759">
    <property type="component" value="Unassembled WGS sequence"/>
</dbReference>
<proteinExistence type="predicted"/>
<organism evidence="1 2">
    <name type="scientific">Cetraspora pellucida</name>
    <dbReference type="NCBI Taxonomy" id="1433469"/>
    <lineage>
        <taxon>Eukaryota</taxon>
        <taxon>Fungi</taxon>
        <taxon>Fungi incertae sedis</taxon>
        <taxon>Mucoromycota</taxon>
        <taxon>Glomeromycotina</taxon>
        <taxon>Glomeromycetes</taxon>
        <taxon>Diversisporales</taxon>
        <taxon>Gigasporaceae</taxon>
        <taxon>Cetraspora</taxon>
    </lineage>
</organism>
<protein>
    <submittedName>
        <fullName evidence="1">9358_t:CDS:1</fullName>
    </submittedName>
</protein>
<gene>
    <name evidence="1" type="ORF">CPELLU_LOCUS10949</name>
</gene>
<dbReference type="AlphaFoldDB" id="A0A9N9EM76"/>
<evidence type="ECO:0000313" key="2">
    <source>
        <dbReference type="Proteomes" id="UP000789759"/>
    </source>
</evidence>
<dbReference type="Gene3D" id="1.25.40.10">
    <property type="entry name" value="Tetratricopeptide repeat domain"/>
    <property type="match status" value="1"/>
</dbReference>
<dbReference type="SUPFAM" id="SSF81901">
    <property type="entry name" value="HCP-like"/>
    <property type="match status" value="1"/>
</dbReference>
<comment type="caution">
    <text evidence="1">The sequence shown here is derived from an EMBL/GenBank/DDBJ whole genome shotgun (WGS) entry which is preliminary data.</text>
</comment>